<sequence length="174" mass="20749">MGSHIPGLVVELVLQELEKLALTQQPSIFWRRYVDDTFFIVKRNMLQHFHEHLNSIFPEIKCTREDEKEQQIPFLDVLVKQKPKGEIKMKVYWKATNTTKILSFYKNNPVVNERSCVRTFFKRVHVHCSIPEEKASEARYLHNQFMRNGYLKAFISRCLCVRPQRTQNETPLRI</sequence>
<evidence type="ECO:0000313" key="2">
    <source>
        <dbReference type="EMBL" id="JAP50104.1"/>
    </source>
</evidence>
<dbReference type="Pfam" id="PF26215">
    <property type="entry name" value="HTH_animal"/>
    <property type="match status" value="1"/>
</dbReference>
<dbReference type="AlphaFoldDB" id="A0A0X3PE21"/>
<gene>
    <name evidence="2" type="ORF">TR160861</name>
</gene>
<dbReference type="EMBL" id="GEEE01013121">
    <property type="protein sequence ID" value="JAP50104.1"/>
    <property type="molecule type" value="Transcribed_RNA"/>
</dbReference>
<dbReference type="PANTHER" id="PTHR21301:SF10">
    <property type="entry name" value="REVERSE TRANSCRIPTASE DOMAIN-CONTAINING PROTEIN"/>
    <property type="match status" value="1"/>
</dbReference>
<dbReference type="InterPro" id="IPR058912">
    <property type="entry name" value="HTH_animal"/>
</dbReference>
<reference evidence="2" key="1">
    <citation type="submission" date="2016-01" db="EMBL/GenBank/DDBJ databases">
        <title>Reference transcriptome for the parasite Schistocephalus solidus: insights into the molecular evolution of parasitism.</title>
        <authorList>
            <person name="Hebert F.O."/>
            <person name="Grambauer S."/>
            <person name="Barber I."/>
            <person name="Landry C.R."/>
            <person name="Aubin-Horth N."/>
        </authorList>
    </citation>
    <scope>NUCLEOTIDE SEQUENCE</scope>
</reference>
<protein>
    <recommendedName>
        <fullName evidence="1">Helix-turn-helix domain-containing protein</fullName>
    </recommendedName>
</protein>
<organism evidence="2">
    <name type="scientific">Schistocephalus solidus</name>
    <name type="common">Tapeworm</name>
    <dbReference type="NCBI Taxonomy" id="70667"/>
    <lineage>
        <taxon>Eukaryota</taxon>
        <taxon>Metazoa</taxon>
        <taxon>Spiralia</taxon>
        <taxon>Lophotrochozoa</taxon>
        <taxon>Platyhelminthes</taxon>
        <taxon>Cestoda</taxon>
        <taxon>Eucestoda</taxon>
        <taxon>Diphyllobothriidea</taxon>
        <taxon>Diphyllobothriidae</taxon>
        <taxon>Schistocephalus</taxon>
    </lineage>
</organism>
<name>A0A0X3PE21_SCHSO</name>
<evidence type="ECO:0000259" key="1">
    <source>
        <dbReference type="Pfam" id="PF26215"/>
    </source>
</evidence>
<feature type="non-terminal residue" evidence="2">
    <location>
        <position position="174"/>
    </location>
</feature>
<accession>A0A0X3PE21</accession>
<dbReference type="PANTHER" id="PTHR21301">
    <property type="entry name" value="REVERSE TRANSCRIPTASE"/>
    <property type="match status" value="1"/>
</dbReference>
<feature type="domain" description="Helix-turn-helix" evidence="1">
    <location>
        <begin position="101"/>
        <end position="158"/>
    </location>
</feature>
<proteinExistence type="predicted"/>